<evidence type="ECO:0000313" key="4">
    <source>
        <dbReference type="EMBL" id="MDT0337468.1"/>
    </source>
</evidence>
<dbReference type="InterPro" id="IPR000182">
    <property type="entry name" value="GNAT_dom"/>
</dbReference>
<dbReference type="EMBL" id="JAVRAA010000005">
    <property type="protein sequence ID" value="MDT0337468.1"/>
    <property type="molecule type" value="Genomic_DNA"/>
</dbReference>
<dbReference type="RefSeq" id="WP_284076937.1">
    <property type="nucleotide sequence ID" value="NZ_JAVLSM010000007.1"/>
</dbReference>
<dbReference type="AlphaFoldDB" id="A0AAE4GAL3"/>
<comment type="caution">
    <text evidence="4">The sequence shown here is derived from an EMBL/GenBank/DDBJ whole genome shotgun (WGS) entry which is preliminary data.</text>
</comment>
<protein>
    <submittedName>
        <fullName evidence="4">GNAT family N-acetyltransferase</fullName>
        <ecNumber evidence="4">2.3.1.-</ecNumber>
    </submittedName>
</protein>
<dbReference type="Pfam" id="PF00583">
    <property type="entry name" value="Acetyltransf_1"/>
    <property type="match status" value="1"/>
</dbReference>
<dbReference type="PANTHER" id="PTHR43420">
    <property type="entry name" value="ACETYLTRANSFERASE"/>
    <property type="match status" value="1"/>
</dbReference>
<dbReference type="Gene3D" id="3.40.630.30">
    <property type="match status" value="1"/>
</dbReference>
<proteinExistence type="predicted"/>
<feature type="domain" description="N-acetyltransferase" evidence="3">
    <location>
        <begin position="9"/>
        <end position="158"/>
    </location>
</feature>
<organism evidence="4">
    <name type="scientific">Herbaspirillum huttiense subsp. nephrolepidis</name>
    <dbReference type="NCBI Taxonomy" id="3075126"/>
    <lineage>
        <taxon>Bacteria</taxon>
        <taxon>Pseudomonadati</taxon>
        <taxon>Pseudomonadota</taxon>
        <taxon>Betaproteobacteria</taxon>
        <taxon>Burkholderiales</taxon>
        <taxon>Oxalobacteraceae</taxon>
        <taxon>Herbaspirillum</taxon>
    </lineage>
</organism>
<dbReference type="PANTHER" id="PTHR43420:SF12">
    <property type="entry name" value="N-ACETYLTRANSFERASE DOMAIN-CONTAINING PROTEIN"/>
    <property type="match status" value="1"/>
</dbReference>
<evidence type="ECO:0000256" key="1">
    <source>
        <dbReference type="ARBA" id="ARBA00022679"/>
    </source>
</evidence>
<dbReference type="InterPro" id="IPR016181">
    <property type="entry name" value="Acyl_CoA_acyltransferase"/>
</dbReference>
<accession>A0AAE4GAL3</accession>
<name>A0AAE4GAL3_9BURK</name>
<evidence type="ECO:0000259" key="3">
    <source>
        <dbReference type="PROSITE" id="PS51186"/>
    </source>
</evidence>
<dbReference type="CDD" id="cd04301">
    <property type="entry name" value="NAT_SF"/>
    <property type="match status" value="1"/>
</dbReference>
<dbReference type="PROSITE" id="PS51186">
    <property type="entry name" value="GNAT"/>
    <property type="match status" value="1"/>
</dbReference>
<keyword evidence="2 4" id="KW-0012">Acyltransferase</keyword>
<gene>
    <name evidence="4" type="ORF">RJN63_11560</name>
</gene>
<dbReference type="InterPro" id="IPR050680">
    <property type="entry name" value="YpeA/RimI_acetyltransf"/>
</dbReference>
<sequence>MVDQVLELVMIQRANFADATQLEYCRRGYGEHVIPADAIELVGDIPTGFIAVYREEQIVGRAVLGFEADPTFLVHSAGGSEAPWIYAVFVEPEWRGHGVGLALIEKCLEYLVQNGYQYVCLDSNTAGSWYVEKFGFTMSHSGEYEGETFDIYYRQLSGAVVPA</sequence>
<reference evidence="4" key="1">
    <citation type="submission" date="2023-02" db="EMBL/GenBank/DDBJ databases">
        <title>Description of Herbaspirillum huttiense subsp. nephrolepsisexaltata and Herbaspirillum huttiense subsp. lycopersicon.</title>
        <authorList>
            <person name="Poudel M."/>
            <person name="Sharma A."/>
            <person name="Goss E."/>
            <person name="Tapia J.H."/>
            <person name="Harmon C.M."/>
            <person name="Jones J.B."/>
        </authorList>
    </citation>
    <scope>NUCLEOTIDE SEQUENCE</scope>
    <source>
        <strain evidence="4">NC40101</strain>
    </source>
</reference>
<dbReference type="GO" id="GO:0016747">
    <property type="term" value="F:acyltransferase activity, transferring groups other than amino-acyl groups"/>
    <property type="evidence" value="ECO:0007669"/>
    <property type="project" value="InterPro"/>
</dbReference>
<evidence type="ECO:0000256" key="2">
    <source>
        <dbReference type="ARBA" id="ARBA00023315"/>
    </source>
</evidence>
<dbReference type="EC" id="2.3.1.-" evidence="4"/>
<dbReference type="SUPFAM" id="SSF55729">
    <property type="entry name" value="Acyl-CoA N-acyltransferases (Nat)"/>
    <property type="match status" value="1"/>
</dbReference>
<keyword evidence="1 4" id="KW-0808">Transferase</keyword>